<name>A0A1I2MRC3_9BACL</name>
<dbReference type="InterPro" id="IPR029055">
    <property type="entry name" value="Ntn_hydrolases_N"/>
</dbReference>
<dbReference type="STRING" id="201973.SAMN04488025_10978"/>
<dbReference type="Pfam" id="PF06267">
    <property type="entry name" value="DUF1028"/>
    <property type="match status" value="1"/>
</dbReference>
<evidence type="ECO:0000256" key="1">
    <source>
        <dbReference type="SAM" id="MobiDB-lite"/>
    </source>
</evidence>
<gene>
    <name evidence="2" type="ORF">SAMN04488025_10978</name>
</gene>
<evidence type="ECO:0000313" key="2">
    <source>
        <dbReference type="EMBL" id="SFF94044.1"/>
    </source>
</evidence>
<dbReference type="OrthoDB" id="9790012at2"/>
<sequence>MFLHTFSVVARCRETGRFGAAVASHFPGVGAYAPYVRSGVGAMVVQGWVNPSFGLHGMEMLERGMCSEEVLERLLFRDPGRELRQLAIVDRNGTIAVHTGAENDHVRGHLTGEDFVVIGNCLATETVLSDMAEAFRKSVGPLAERLLAALIAGDLQGGDRRGKRSAAVRVVALAGFPYVDFRVDYHPDPVFELDRIYRENKGLLIDRYEAWVESVRNGVPFPKSIPPLSATGASFLKPDAEASGSRGGADPSDRGPGGGRLT</sequence>
<protein>
    <submittedName>
        <fullName evidence="2">Uncharacterized conserved protein, Ntn-hydrolase superfamily</fullName>
    </submittedName>
</protein>
<evidence type="ECO:0000313" key="3">
    <source>
        <dbReference type="Proteomes" id="UP000198661"/>
    </source>
</evidence>
<keyword evidence="2" id="KW-0378">Hydrolase</keyword>
<keyword evidence="3" id="KW-1185">Reference proteome</keyword>
<dbReference type="PANTHER" id="PTHR39328:SF1">
    <property type="entry name" value="BLL2871 PROTEIN"/>
    <property type="match status" value="1"/>
</dbReference>
<dbReference type="Gene3D" id="3.60.20.10">
    <property type="entry name" value="Glutamine Phosphoribosylpyrophosphate, subunit 1, domain 1"/>
    <property type="match status" value="1"/>
</dbReference>
<dbReference type="InterPro" id="IPR010430">
    <property type="entry name" value="DUF1028"/>
</dbReference>
<organism evidence="2 3">
    <name type="scientific">Planifilum fulgidum</name>
    <dbReference type="NCBI Taxonomy" id="201973"/>
    <lineage>
        <taxon>Bacteria</taxon>
        <taxon>Bacillati</taxon>
        <taxon>Bacillota</taxon>
        <taxon>Bacilli</taxon>
        <taxon>Bacillales</taxon>
        <taxon>Thermoactinomycetaceae</taxon>
        <taxon>Planifilum</taxon>
    </lineage>
</organism>
<dbReference type="PANTHER" id="PTHR39328">
    <property type="entry name" value="BLL2871 PROTEIN"/>
    <property type="match status" value="1"/>
</dbReference>
<dbReference type="Proteomes" id="UP000198661">
    <property type="component" value="Unassembled WGS sequence"/>
</dbReference>
<reference evidence="2 3" key="1">
    <citation type="submission" date="2016-10" db="EMBL/GenBank/DDBJ databases">
        <authorList>
            <person name="de Groot N.N."/>
        </authorList>
    </citation>
    <scope>NUCLEOTIDE SEQUENCE [LARGE SCALE GENOMIC DNA]</scope>
    <source>
        <strain evidence="2 3">DSM 44945</strain>
    </source>
</reference>
<dbReference type="GO" id="GO:0016787">
    <property type="term" value="F:hydrolase activity"/>
    <property type="evidence" value="ECO:0007669"/>
    <property type="project" value="UniProtKB-KW"/>
</dbReference>
<accession>A0A1I2MRC3</accession>
<dbReference type="EMBL" id="FOOK01000009">
    <property type="protein sequence ID" value="SFF94044.1"/>
    <property type="molecule type" value="Genomic_DNA"/>
</dbReference>
<dbReference type="SUPFAM" id="SSF56235">
    <property type="entry name" value="N-terminal nucleophile aminohydrolases (Ntn hydrolases)"/>
    <property type="match status" value="1"/>
</dbReference>
<feature type="region of interest" description="Disordered" evidence="1">
    <location>
        <begin position="223"/>
        <end position="262"/>
    </location>
</feature>
<dbReference type="AlphaFoldDB" id="A0A1I2MRC3"/>
<dbReference type="RefSeq" id="WP_092037362.1">
    <property type="nucleotide sequence ID" value="NZ_FOOK01000009.1"/>
</dbReference>
<proteinExistence type="predicted"/>